<dbReference type="EMBL" id="VTPC01091135">
    <property type="protein sequence ID" value="KAF2879591.1"/>
    <property type="molecule type" value="Genomic_DNA"/>
</dbReference>
<dbReference type="AlphaFoldDB" id="A0A8K0C6H3"/>
<evidence type="ECO:0000256" key="1">
    <source>
        <dbReference type="ARBA" id="ARBA00004651"/>
    </source>
</evidence>
<comment type="caution">
    <text evidence="9">The sequence shown here is derived from an EMBL/GenBank/DDBJ whole genome shotgun (WGS) entry which is preliminary data.</text>
</comment>
<evidence type="ECO:0000256" key="5">
    <source>
        <dbReference type="ARBA" id="ARBA00022692"/>
    </source>
</evidence>
<feature type="transmembrane region" description="Helical" evidence="8">
    <location>
        <begin position="238"/>
        <end position="261"/>
    </location>
</feature>
<protein>
    <recommendedName>
        <fullName evidence="11">Large neutral amino acids transporter small subunit 1</fullName>
    </recommendedName>
</protein>
<feature type="transmembrane region" description="Helical" evidence="8">
    <location>
        <begin position="206"/>
        <end position="226"/>
    </location>
</feature>
<keyword evidence="5 8" id="KW-0812">Transmembrane</keyword>
<feature type="transmembrane region" description="Helical" evidence="8">
    <location>
        <begin position="281"/>
        <end position="305"/>
    </location>
</feature>
<name>A0A8K0C6H3_IGNLU</name>
<dbReference type="PANTHER" id="PTHR11785:SF531">
    <property type="entry name" value="LARGE NEUTRAL AMINO ACIDS TRANSPORTER SMALL SUBUNIT 1"/>
    <property type="match status" value="1"/>
</dbReference>
<evidence type="ECO:0000256" key="3">
    <source>
        <dbReference type="ARBA" id="ARBA00022448"/>
    </source>
</evidence>
<organism evidence="9 10">
    <name type="scientific">Ignelater luminosus</name>
    <name type="common">Cucubano</name>
    <name type="synonym">Pyrophorus luminosus</name>
    <dbReference type="NCBI Taxonomy" id="2038154"/>
    <lineage>
        <taxon>Eukaryota</taxon>
        <taxon>Metazoa</taxon>
        <taxon>Ecdysozoa</taxon>
        <taxon>Arthropoda</taxon>
        <taxon>Hexapoda</taxon>
        <taxon>Insecta</taxon>
        <taxon>Pterygota</taxon>
        <taxon>Neoptera</taxon>
        <taxon>Endopterygota</taxon>
        <taxon>Coleoptera</taxon>
        <taxon>Polyphaga</taxon>
        <taxon>Elateriformia</taxon>
        <taxon>Elateroidea</taxon>
        <taxon>Elateridae</taxon>
        <taxon>Agrypninae</taxon>
        <taxon>Pyrophorini</taxon>
        <taxon>Ignelater</taxon>
    </lineage>
</organism>
<evidence type="ECO:0000256" key="7">
    <source>
        <dbReference type="ARBA" id="ARBA00023136"/>
    </source>
</evidence>
<feature type="transmembrane region" description="Helical" evidence="8">
    <location>
        <begin position="166"/>
        <end position="186"/>
    </location>
</feature>
<evidence type="ECO:0000256" key="6">
    <source>
        <dbReference type="ARBA" id="ARBA00022989"/>
    </source>
</evidence>
<sequence>MEDKKVEDEITLKPKMSLLNGITVIVGSIIGSGIFVSPAGVLMHTGSVNVSLIVWTVSGIFSMVGAYCYAELGTMIRKSGADYAYIMETFGPFLAFVRLWIECMIVRPCSQAIVALTFSVYVMKPFFPECQPPEDAARLLAVCCICVLTFVNCYDVKWATRVQDVFTYAKLLALFIIIAAGAYQLVNGRTEHFSFINTKTEVTSLALSFYSGLFAYNGWNYLNFIIEELKDPVRNLPLAIAISCALVTVVYVLTNIAFYTTLSPAEVLGSEAVAVSFAGKVFGPVAWCIPVFVALSTFGAVNGILLTSSRLFYAGACHGQMPEILTMIQAQRLTPTPAVLIMALLSMLYLTVSDIFALINYVGFATWLSIGVAVLCLPWLRWKAPELDRPIKVNLIWPIIYLLASLFVTAVPMIASPVETGIGLLMILTSVPIYLVCILWTNKPQWFVKATSSVTVTLQRLLVVVGKTKAAEL</sequence>
<evidence type="ECO:0000256" key="8">
    <source>
        <dbReference type="SAM" id="Phobius"/>
    </source>
</evidence>
<feature type="transmembrane region" description="Helical" evidence="8">
    <location>
        <begin position="394"/>
        <end position="415"/>
    </location>
</feature>
<dbReference type="InterPro" id="IPR002293">
    <property type="entry name" value="AA/rel_permease1"/>
</dbReference>
<comment type="subcellular location">
    <subcellularLocation>
        <location evidence="1">Cell membrane</location>
        <topology evidence="1">Multi-pass membrane protein</topology>
    </subcellularLocation>
</comment>
<feature type="transmembrane region" description="Helical" evidence="8">
    <location>
        <begin position="358"/>
        <end position="382"/>
    </location>
</feature>
<dbReference type="GO" id="GO:0005886">
    <property type="term" value="C:plasma membrane"/>
    <property type="evidence" value="ECO:0007669"/>
    <property type="project" value="UniProtKB-SubCell"/>
</dbReference>
<keyword evidence="3" id="KW-0813">Transport</keyword>
<dbReference type="PANTHER" id="PTHR11785">
    <property type="entry name" value="AMINO ACID TRANSPORTER"/>
    <property type="match status" value="1"/>
</dbReference>
<dbReference type="OrthoDB" id="10062876at2759"/>
<keyword evidence="6 8" id="KW-1133">Transmembrane helix</keyword>
<evidence type="ECO:0008006" key="11">
    <source>
        <dbReference type="Google" id="ProtNLM"/>
    </source>
</evidence>
<dbReference type="InterPro" id="IPR050598">
    <property type="entry name" value="AminoAcid_Transporter"/>
</dbReference>
<dbReference type="Gene3D" id="1.20.1740.10">
    <property type="entry name" value="Amino acid/polyamine transporter I"/>
    <property type="match status" value="1"/>
</dbReference>
<dbReference type="GO" id="GO:0015179">
    <property type="term" value="F:L-amino acid transmembrane transporter activity"/>
    <property type="evidence" value="ECO:0007669"/>
    <property type="project" value="TreeGrafter"/>
</dbReference>
<evidence type="ECO:0000313" key="9">
    <source>
        <dbReference type="EMBL" id="KAF2879591.1"/>
    </source>
</evidence>
<dbReference type="PIRSF" id="PIRSF006060">
    <property type="entry name" value="AA_transporter"/>
    <property type="match status" value="1"/>
</dbReference>
<feature type="transmembrane region" description="Helical" evidence="8">
    <location>
        <begin position="52"/>
        <end position="70"/>
    </location>
</feature>
<dbReference type="FunFam" id="1.20.1740.10:FF:000003">
    <property type="entry name" value="Y+L amino acid transporter 1 isoform X1"/>
    <property type="match status" value="1"/>
</dbReference>
<keyword evidence="4" id="KW-1003">Cell membrane</keyword>
<feature type="transmembrane region" description="Helical" evidence="8">
    <location>
        <begin position="421"/>
        <end position="440"/>
    </location>
</feature>
<feature type="transmembrane region" description="Helical" evidence="8">
    <location>
        <begin position="21"/>
        <end position="40"/>
    </location>
</feature>
<evidence type="ECO:0000313" key="10">
    <source>
        <dbReference type="Proteomes" id="UP000801492"/>
    </source>
</evidence>
<reference evidence="9" key="1">
    <citation type="submission" date="2019-08" db="EMBL/GenBank/DDBJ databases">
        <title>The genome of the North American firefly Photinus pyralis.</title>
        <authorList>
            <consortium name="Photinus pyralis genome working group"/>
            <person name="Fallon T.R."/>
            <person name="Sander Lower S.E."/>
            <person name="Weng J.-K."/>
        </authorList>
    </citation>
    <scope>NUCLEOTIDE SEQUENCE</scope>
    <source>
        <strain evidence="9">TRF0915ILg1</strain>
        <tissue evidence="9">Whole body</tissue>
    </source>
</reference>
<evidence type="ECO:0000256" key="2">
    <source>
        <dbReference type="ARBA" id="ARBA00007040"/>
    </source>
</evidence>
<dbReference type="Proteomes" id="UP000801492">
    <property type="component" value="Unassembled WGS sequence"/>
</dbReference>
<evidence type="ECO:0000256" key="4">
    <source>
        <dbReference type="ARBA" id="ARBA00022475"/>
    </source>
</evidence>
<feature type="transmembrane region" description="Helical" evidence="8">
    <location>
        <begin position="136"/>
        <end position="154"/>
    </location>
</feature>
<gene>
    <name evidence="9" type="ORF">ILUMI_26590</name>
</gene>
<feature type="transmembrane region" description="Helical" evidence="8">
    <location>
        <begin position="333"/>
        <end position="352"/>
    </location>
</feature>
<accession>A0A8K0C6H3</accession>
<comment type="similarity">
    <text evidence="2">Belongs to the amino acid-polyamine-organocation (APC) superfamily. L-type amino acid transporter (LAT) (TC 2.A.3.8) family.</text>
</comment>
<keyword evidence="7 8" id="KW-0472">Membrane</keyword>
<dbReference type="Pfam" id="PF13520">
    <property type="entry name" value="AA_permease_2"/>
    <property type="match status" value="1"/>
</dbReference>
<proteinExistence type="inferred from homology"/>
<keyword evidence="10" id="KW-1185">Reference proteome</keyword>